<sequence length="244" mass="27223">MITATREHQELLLEIQALISAVEQWRREHDAVATAKRVRQARADAIQARAERDDEVRQLEVLNRAVADLEKAIVELASDIEVKEEQLLAGVEPQSEADRLARMLDILRERRVSLEETLVETVEERDEKRADADEAQRVLTAAVAENHAAQVYVRDQRESLVAQINDAETQRQELSSRLDAELLELFEKLVSEHGVGAARLDNGTCSATGLPLSPKELAAIAELGEEELAFCPHTGIILVRERGA</sequence>
<keyword evidence="1" id="KW-0175">Coiled coil</keyword>
<dbReference type="InterPro" id="IPR056003">
    <property type="entry name" value="CT398_CC_hairpin"/>
</dbReference>
<dbReference type="AlphaFoldDB" id="A0AAP4C725"/>
<protein>
    <recommendedName>
        <fullName evidence="2">CT398-like coiled coil hairpin domain-containing protein</fullName>
    </recommendedName>
</protein>
<evidence type="ECO:0000259" key="2">
    <source>
        <dbReference type="Pfam" id="PF24481"/>
    </source>
</evidence>
<accession>A0AAP4C725</accession>
<gene>
    <name evidence="3" type="ORF">QP116_00550</name>
</gene>
<dbReference type="Gene3D" id="1.10.287.1490">
    <property type="match status" value="1"/>
</dbReference>
<proteinExistence type="predicted"/>
<dbReference type="Pfam" id="PF24481">
    <property type="entry name" value="CT398_CC"/>
    <property type="match status" value="1"/>
</dbReference>
<evidence type="ECO:0000256" key="1">
    <source>
        <dbReference type="SAM" id="Coils"/>
    </source>
</evidence>
<reference evidence="3" key="1">
    <citation type="submission" date="2023-05" db="EMBL/GenBank/DDBJ databases">
        <title>Cataloging the Phylogenetic Diversity of Human Bladder Bacteria.</title>
        <authorList>
            <person name="Du J."/>
        </authorList>
    </citation>
    <scope>NUCLEOTIDE SEQUENCE</scope>
    <source>
        <strain evidence="3">UMB9978</strain>
    </source>
</reference>
<dbReference type="RefSeq" id="WP_285332285.1">
    <property type="nucleotide sequence ID" value="NZ_JASODW010000001.1"/>
</dbReference>
<organism evidence="3 4">
    <name type="scientific">Pseudoglutamicibacter cumminsii</name>
    <dbReference type="NCBI Taxonomy" id="156979"/>
    <lineage>
        <taxon>Bacteria</taxon>
        <taxon>Bacillati</taxon>
        <taxon>Actinomycetota</taxon>
        <taxon>Actinomycetes</taxon>
        <taxon>Micrococcales</taxon>
        <taxon>Micrococcaceae</taxon>
        <taxon>Pseudoglutamicibacter</taxon>
    </lineage>
</organism>
<evidence type="ECO:0000313" key="3">
    <source>
        <dbReference type="EMBL" id="MDK6274253.1"/>
    </source>
</evidence>
<comment type="caution">
    <text evidence="3">The sequence shown here is derived from an EMBL/GenBank/DDBJ whole genome shotgun (WGS) entry which is preliminary data.</text>
</comment>
<feature type="domain" description="CT398-like coiled coil hairpin" evidence="2">
    <location>
        <begin position="20"/>
        <end position="194"/>
    </location>
</feature>
<evidence type="ECO:0000313" key="4">
    <source>
        <dbReference type="Proteomes" id="UP001240483"/>
    </source>
</evidence>
<dbReference type="Proteomes" id="UP001240483">
    <property type="component" value="Unassembled WGS sequence"/>
</dbReference>
<name>A0AAP4C725_9MICC</name>
<feature type="coiled-coil region" evidence="1">
    <location>
        <begin position="52"/>
        <end position="184"/>
    </location>
</feature>
<dbReference type="EMBL" id="JASODW010000001">
    <property type="protein sequence ID" value="MDK6274253.1"/>
    <property type="molecule type" value="Genomic_DNA"/>
</dbReference>